<feature type="region of interest" description="Disordered" evidence="1">
    <location>
        <begin position="287"/>
        <end position="369"/>
    </location>
</feature>
<proteinExistence type="predicted"/>
<evidence type="ECO:0000313" key="3">
    <source>
        <dbReference type="Proteomes" id="UP000751190"/>
    </source>
</evidence>
<evidence type="ECO:0000256" key="1">
    <source>
        <dbReference type="SAM" id="MobiDB-lite"/>
    </source>
</evidence>
<feature type="region of interest" description="Disordered" evidence="1">
    <location>
        <begin position="1"/>
        <end position="146"/>
    </location>
</feature>
<dbReference type="EMBL" id="JAGTXO010000012">
    <property type="protein sequence ID" value="KAG8464666.1"/>
    <property type="molecule type" value="Genomic_DNA"/>
</dbReference>
<feature type="compositionally biased region" description="Low complexity" evidence="1">
    <location>
        <begin position="324"/>
        <end position="335"/>
    </location>
</feature>
<feature type="compositionally biased region" description="Low complexity" evidence="1">
    <location>
        <begin position="63"/>
        <end position="75"/>
    </location>
</feature>
<dbReference type="Proteomes" id="UP000751190">
    <property type="component" value="Unassembled WGS sequence"/>
</dbReference>
<accession>A0A8J5XA36</accession>
<reference evidence="2" key="1">
    <citation type="submission" date="2021-05" db="EMBL/GenBank/DDBJ databases">
        <title>The genome of the haptophyte Pavlova lutheri (Diacronema luteri, Pavlovales) - a model for lipid biosynthesis in eukaryotic algae.</title>
        <authorList>
            <person name="Hulatt C.J."/>
            <person name="Posewitz M.C."/>
        </authorList>
    </citation>
    <scope>NUCLEOTIDE SEQUENCE</scope>
    <source>
        <strain evidence="2">NIVA-4/92</strain>
    </source>
</reference>
<feature type="compositionally biased region" description="Low complexity" evidence="1">
    <location>
        <begin position="206"/>
        <end position="230"/>
    </location>
</feature>
<feature type="compositionally biased region" description="Basic and acidic residues" evidence="1">
    <location>
        <begin position="114"/>
        <end position="128"/>
    </location>
</feature>
<evidence type="ECO:0000313" key="2">
    <source>
        <dbReference type="EMBL" id="KAG8464666.1"/>
    </source>
</evidence>
<feature type="region of interest" description="Disordered" evidence="1">
    <location>
        <begin position="187"/>
        <end position="246"/>
    </location>
</feature>
<feature type="compositionally biased region" description="Low complexity" evidence="1">
    <location>
        <begin position="134"/>
        <end position="146"/>
    </location>
</feature>
<keyword evidence="3" id="KW-1185">Reference proteome</keyword>
<gene>
    <name evidence="2" type="ORF">KFE25_010034</name>
</gene>
<feature type="region of interest" description="Disordered" evidence="1">
    <location>
        <begin position="381"/>
        <end position="408"/>
    </location>
</feature>
<dbReference type="AlphaFoldDB" id="A0A8J5XA36"/>
<sequence>MASREADVIGSMRGYADEEDDEDEDGSDASAVQSSVEDIAFDSPEAGSAAGVQPFGGVPQSKAADALAVAATVPARSDGGGDGDERPAVVLPTRTEWAADPACSDAADEDSGDEGGRPAAREERRSSAEEWDADPLAATAAAAARGVGLATPATVPTCAAGELDTPSSLRQQLGGISPIAHHRAIGEAGARTDAGLASTAHDGRADAPTPNTAAARRPRGGATPHPAGARSAERDGWPEVPSGRSDPLAAAAAIAAARAANDSSASEFEYEGEELLPAVEASVAKQLRFSPHPAADAPRASPGPPYQRARSGAGGAPAQPGPTPHAASQARAASAELRLDPLASLGQEQPRTARAPPQRSLPAQTELTGRAIDDLARRAGLADQARRAQEAGAEDEGAPPNGAERWGYRYPRHGARRARPAASRPRVPAPSARAAPAHRAGAELHMPGVGIVQAHELPFGWEGSWARWRAPTGAAGPRFDGSASAVFLAYGAELTGARAAWRASARAHAGDHHARRALWSEQRRRAQQAASAAAAVALLRAGRDASSSLIAGAQRFAQPPVAAQLGWFVPAQAVGGALGATRARNEGGLGVHGGPQAAVAFQWAGSPPPRTAYAHTPTRHFAPAPRSHLRAATDPRARKPTSPHFTFASSLAGNAAARASPAPEHWHGAAYWRARYLFELQRH</sequence>
<name>A0A8J5XA36_DIALT</name>
<feature type="compositionally biased region" description="Acidic residues" evidence="1">
    <location>
        <begin position="17"/>
        <end position="27"/>
    </location>
</feature>
<protein>
    <submittedName>
        <fullName evidence="2">Uncharacterized protein</fullName>
    </submittedName>
</protein>
<organism evidence="2 3">
    <name type="scientific">Diacronema lutheri</name>
    <name type="common">Unicellular marine alga</name>
    <name type="synonym">Monochrysis lutheri</name>
    <dbReference type="NCBI Taxonomy" id="2081491"/>
    <lineage>
        <taxon>Eukaryota</taxon>
        <taxon>Haptista</taxon>
        <taxon>Haptophyta</taxon>
        <taxon>Pavlovophyceae</taxon>
        <taxon>Pavlovales</taxon>
        <taxon>Pavlovaceae</taxon>
        <taxon>Diacronema</taxon>
    </lineage>
</organism>
<comment type="caution">
    <text evidence="2">The sequence shown here is derived from an EMBL/GenBank/DDBJ whole genome shotgun (WGS) entry which is preliminary data.</text>
</comment>